<evidence type="ECO:0000259" key="5">
    <source>
        <dbReference type="PROSITE" id="PS51186"/>
    </source>
</evidence>
<dbReference type="PANTHER" id="PTHR43877">
    <property type="entry name" value="AMINOALKYLPHOSPHONATE N-ACETYLTRANSFERASE-RELATED-RELATED"/>
    <property type="match status" value="1"/>
</dbReference>
<feature type="domain" description="N-acetyltransferase" evidence="5">
    <location>
        <begin position="157"/>
        <end position="327"/>
    </location>
</feature>
<feature type="binding site" evidence="4">
    <location>
        <begin position="265"/>
        <end position="267"/>
    </location>
    <ligand>
        <name>acetyl-CoA</name>
        <dbReference type="ChEBI" id="CHEBI:57288"/>
        <label>2</label>
    </ligand>
</feature>
<evidence type="ECO:0000256" key="1">
    <source>
        <dbReference type="ARBA" id="ARBA00022679"/>
    </source>
</evidence>
<dbReference type="InterPro" id="IPR000182">
    <property type="entry name" value="GNAT_dom"/>
</dbReference>
<comment type="catalytic activity">
    <reaction evidence="4">
        <text>1D-myo-inositol 2-(L-cysteinylamino)-2-deoxy-alpha-D-glucopyranoside + acetyl-CoA = mycothiol + CoA + H(+)</text>
        <dbReference type="Rhea" id="RHEA:26172"/>
        <dbReference type="ChEBI" id="CHEBI:15378"/>
        <dbReference type="ChEBI" id="CHEBI:16768"/>
        <dbReference type="ChEBI" id="CHEBI:57287"/>
        <dbReference type="ChEBI" id="CHEBI:57288"/>
        <dbReference type="ChEBI" id="CHEBI:58887"/>
        <dbReference type="EC" id="2.3.1.189"/>
    </reaction>
</comment>
<dbReference type="RefSeq" id="WP_166283025.1">
    <property type="nucleotide sequence ID" value="NZ_JAANNP010000014.1"/>
</dbReference>
<dbReference type="Proteomes" id="UP000800981">
    <property type="component" value="Unassembled WGS sequence"/>
</dbReference>
<comment type="subunit">
    <text evidence="4">Monomer.</text>
</comment>
<dbReference type="InterPro" id="IPR017813">
    <property type="entry name" value="Mycothiol_AcTrfase"/>
</dbReference>
<feature type="binding site" evidence="4">
    <location>
        <position position="228"/>
    </location>
    <ligand>
        <name>1D-myo-inositol 2-(L-cysteinylamino)-2-deoxy-alpha-D-glucopyranoside</name>
        <dbReference type="ChEBI" id="CHEBI:58887"/>
    </ligand>
</feature>
<comment type="caution">
    <text evidence="6">The sequence shown here is derived from an EMBL/GenBank/DDBJ whole genome shotgun (WGS) entry which is preliminary data.</text>
</comment>
<dbReference type="PROSITE" id="PS51186">
    <property type="entry name" value="GNAT"/>
    <property type="match status" value="2"/>
</dbReference>
<evidence type="ECO:0000256" key="4">
    <source>
        <dbReference type="HAMAP-Rule" id="MF_01698"/>
    </source>
</evidence>
<name>A0ABX0GZG5_9ACTN</name>
<dbReference type="InterPro" id="IPR050832">
    <property type="entry name" value="Bact_Acetyltransf"/>
</dbReference>
<dbReference type="HAMAP" id="MF_01698">
    <property type="entry name" value="MshD"/>
    <property type="match status" value="1"/>
</dbReference>
<feature type="binding site" evidence="4">
    <location>
        <position position="261"/>
    </location>
    <ligand>
        <name>1D-myo-inositol 2-(L-cysteinylamino)-2-deoxy-alpha-D-glucopyranoside</name>
        <dbReference type="ChEBI" id="CHEBI:58887"/>
    </ligand>
</feature>
<dbReference type="GO" id="GO:0035447">
    <property type="term" value="F:mycothiol synthase activity"/>
    <property type="evidence" value="ECO:0007669"/>
    <property type="project" value="UniProtKB-EC"/>
</dbReference>
<dbReference type="SUPFAM" id="SSF55729">
    <property type="entry name" value="Acyl-CoA N-acyltransferases (Nat)"/>
    <property type="match status" value="1"/>
</dbReference>
<gene>
    <name evidence="4 6" type="primary">mshD</name>
    <name evidence="6" type="ORF">G9H71_14395</name>
</gene>
<dbReference type="InterPro" id="IPR016181">
    <property type="entry name" value="Acyl_CoA_acyltransferase"/>
</dbReference>
<keyword evidence="1 4" id="KW-0808">Transferase</keyword>
<sequence>MSDPLRIETVGQLSKPEVDAVTWLVEAATEADGVRPLSEHVELHLRYGGDRPARSLLAWDGEELAAYAHLDVTDAVAGPSAELVVHPARRRRGIGRALLDAVVAKAPEGHVRVWAHGGVPGSAALAAAAGLTQARELLQMRRPLGAPVPTPTVAEGVRVRTFRPGSDDAAWVALNAAAFAQHPEQGAWTLDDLHVRLHEPWFDAAGFFLAERAAGPGAGELLGFGWSKVHGGTEKPRLSVVRDAGEPAPPPKQHGHDPIGELYVLGVSPAARGAGLARTLALSVLGHLRDRGLSEAMLYVDADNTAALRLYESLGFARFDVDVMYVR</sequence>
<dbReference type="PIRSF" id="PIRSF021524">
    <property type="entry name" value="MSH_acetyltransferase"/>
    <property type="match status" value="1"/>
</dbReference>
<proteinExistence type="inferred from homology"/>
<organism evidence="6 7">
    <name type="scientific">Motilibacter deserti</name>
    <dbReference type="NCBI Taxonomy" id="2714956"/>
    <lineage>
        <taxon>Bacteria</taxon>
        <taxon>Bacillati</taxon>
        <taxon>Actinomycetota</taxon>
        <taxon>Actinomycetes</taxon>
        <taxon>Motilibacterales</taxon>
        <taxon>Motilibacteraceae</taxon>
        <taxon>Motilibacter</taxon>
    </lineage>
</organism>
<feature type="binding site" evidence="4">
    <location>
        <begin position="83"/>
        <end position="85"/>
    </location>
    <ligand>
        <name>acetyl-CoA</name>
        <dbReference type="ChEBI" id="CHEBI:57288"/>
        <label>1</label>
    </ligand>
</feature>
<evidence type="ECO:0000313" key="6">
    <source>
        <dbReference type="EMBL" id="NHC14975.1"/>
    </source>
</evidence>
<reference evidence="6 7" key="1">
    <citation type="submission" date="2020-03" db="EMBL/GenBank/DDBJ databases">
        <title>Two novel Motilibacter sp.</title>
        <authorList>
            <person name="Liu S."/>
        </authorList>
    </citation>
    <scope>NUCLEOTIDE SEQUENCE [LARGE SCALE GENOMIC DNA]</scope>
    <source>
        <strain evidence="6 7">E257</strain>
    </source>
</reference>
<feature type="binding site" evidence="4">
    <location>
        <position position="299"/>
    </location>
    <ligand>
        <name>1D-myo-inositol 2-(L-cysteinylamino)-2-deoxy-alpha-D-glucopyranoside</name>
        <dbReference type="ChEBI" id="CHEBI:58887"/>
    </ligand>
</feature>
<protein>
    <recommendedName>
        <fullName evidence="4">Mycothiol acetyltransferase</fullName>
        <shortName evidence="4">MSH acetyltransferase</shortName>
        <ecNumber evidence="4">2.3.1.189</ecNumber>
    </recommendedName>
    <alternativeName>
        <fullName evidence="4">Mycothiol synthase</fullName>
    </alternativeName>
</protein>
<keyword evidence="3 4" id="KW-0012">Acyltransferase</keyword>
<comment type="similarity">
    <text evidence="4">Belongs to the acetyltransferase family. MshD subfamily.</text>
</comment>
<dbReference type="Pfam" id="PF00583">
    <property type="entry name" value="Acetyltransf_1"/>
    <property type="match status" value="2"/>
</dbReference>
<feature type="binding site" evidence="4">
    <location>
        <position position="184"/>
    </location>
    <ligand>
        <name>1D-myo-inositol 2-(L-cysteinylamino)-2-deoxy-alpha-D-glucopyranoside</name>
        <dbReference type="ChEBI" id="CHEBI:58887"/>
    </ligand>
</feature>
<feature type="binding site" evidence="4">
    <location>
        <position position="39"/>
    </location>
    <ligand>
        <name>1D-myo-inositol 2-(L-cysteinylamino)-2-deoxy-alpha-D-glucopyranoside</name>
        <dbReference type="ChEBI" id="CHEBI:58887"/>
    </ligand>
</feature>
<feature type="binding site" evidence="4">
    <location>
        <begin position="272"/>
        <end position="278"/>
    </location>
    <ligand>
        <name>acetyl-CoA</name>
        <dbReference type="ChEBI" id="CHEBI:57288"/>
        <label>2</label>
    </ligand>
</feature>
<accession>A0ABX0GZG5</accession>
<evidence type="ECO:0000256" key="2">
    <source>
        <dbReference type="ARBA" id="ARBA00022737"/>
    </source>
</evidence>
<dbReference type="NCBIfam" id="TIGR03448">
    <property type="entry name" value="mycothiol_MshD"/>
    <property type="match status" value="1"/>
</dbReference>
<dbReference type="CDD" id="cd04301">
    <property type="entry name" value="NAT_SF"/>
    <property type="match status" value="1"/>
</dbReference>
<evidence type="ECO:0000313" key="7">
    <source>
        <dbReference type="Proteomes" id="UP000800981"/>
    </source>
</evidence>
<comment type="function">
    <text evidence="4">Catalyzes the transfer of acetyl from acetyl-CoA to desacetylmycothiol (Cys-GlcN-Ins) to form mycothiol.</text>
</comment>
<dbReference type="Gene3D" id="3.40.630.30">
    <property type="match status" value="1"/>
</dbReference>
<feature type="domain" description="N-acetyltransferase" evidence="5">
    <location>
        <begin position="8"/>
        <end position="149"/>
    </location>
</feature>
<evidence type="ECO:0000256" key="3">
    <source>
        <dbReference type="ARBA" id="ARBA00023315"/>
    </source>
</evidence>
<keyword evidence="2 4" id="KW-0677">Repeat</keyword>
<feature type="binding site" evidence="4">
    <location>
        <begin position="304"/>
        <end position="309"/>
    </location>
    <ligand>
        <name>acetyl-CoA</name>
        <dbReference type="ChEBI" id="CHEBI:57288"/>
        <label>2</label>
    </ligand>
</feature>
<comment type="caution">
    <text evidence="4">Lacks conserved residue(s) required for the propagation of feature annotation.</text>
</comment>
<dbReference type="EMBL" id="JAANNP010000014">
    <property type="protein sequence ID" value="NHC14975.1"/>
    <property type="molecule type" value="Genomic_DNA"/>
</dbReference>
<keyword evidence="7" id="KW-1185">Reference proteome</keyword>
<dbReference type="EC" id="2.3.1.189" evidence="4"/>